<reference evidence="1 2" key="2">
    <citation type="journal article" date="2022" name="Mol. Ecol. Resour.">
        <title>The genomes of chicory, endive, great burdock and yacon provide insights into Asteraceae paleo-polyploidization history and plant inulin production.</title>
        <authorList>
            <person name="Fan W."/>
            <person name="Wang S."/>
            <person name="Wang H."/>
            <person name="Wang A."/>
            <person name="Jiang F."/>
            <person name="Liu H."/>
            <person name="Zhao H."/>
            <person name="Xu D."/>
            <person name="Zhang Y."/>
        </authorList>
    </citation>
    <scope>NUCLEOTIDE SEQUENCE [LARGE SCALE GENOMIC DNA]</scope>
    <source>
        <strain evidence="2">cv. Yunnan</strain>
        <tissue evidence="1">Leaves</tissue>
    </source>
</reference>
<comment type="caution">
    <text evidence="1">The sequence shown here is derived from an EMBL/GenBank/DDBJ whole genome shotgun (WGS) entry which is preliminary data.</text>
</comment>
<accession>A0ACB9C8J6</accession>
<keyword evidence="2" id="KW-1185">Reference proteome</keyword>
<dbReference type="EMBL" id="CM042038">
    <property type="protein sequence ID" value="KAI3730560.1"/>
    <property type="molecule type" value="Genomic_DNA"/>
</dbReference>
<gene>
    <name evidence="1" type="ORF">L1987_61731</name>
</gene>
<reference evidence="2" key="1">
    <citation type="journal article" date="2022" name="Mol. Ecol. Resour.">
        <title>The genomes of chicory, endive, great burdock and yacon provide insights into Asteraceae palaeo-polyploidization history and plant inulin production.</title>
        <authorList>
            <person name="Fan W."/>
            <person name="Wang S."/>
            <person name="Wang H."/>
            <person name="Wang A."/>
            <person name="Jiang F."/>
            <person name="Liu H."/>
            <person name="Zhao H."/>
            <person name="Xu D."/>
            <person name="Zhang Y."/>
        </authorList>
    </citation>
    <scope>NUCLEOTIDE SEQUENCE [LARGE SCALE GENOMIC DNA]</scope>
    <source>
        <strain evidence="2">cv. Yunnan</strain>
    </source>
</reference>
<protein>
    <submittedName>
        <fullName evidence="1">Uncharacterized protein</fullName>
    </submittedName>
</protein>
<proteinExistence type="predicted"/>
<name>A0ACB9C8J6_9ASTR</name>
<dbReference type="Proteomes" id="UP001056120">
    <property type="component" value="Linkage Group LG21"/>
</dbReference>
<organism evidence="1 2">
    <name type="scientific">Smallanthus sonchifolius</name>
    <dbReference type="NCBI Taxonomy" id="185202"/>
    <lineage>
        <taxon>Eukaryota</taxon>
        <taxon>Viridiplantae</taxon>
        <taxon>Streptophyta</taxon>
        <taxon>Embryophyta</taxon>
        <taxon>Tracheophyta</taxon>
        <taxon>Spermatophyta</taxon>
        <taxon>Magnoliopsida</taxon>
        <taxon>eudicotyledons</taxon>
        <taxon>Gunneridae</taxon>
        <taxon>Pentapetalae</taxon>
        <taxon>asterids</taxon>
        <taxon>campanulids</taxon>
        <taxon>Asterales</taxon>
        <taxon>Asteraceae</taxon>
        <taxon>Asteroideae</taxon>
        <taxon>Heliantheae alliance</taxon>
        <taxon>Millerieae</taxon>
        <taxon>Smallanthus</taxon>
    </lineage>
</organism>
<sequence>MWIVEERGYDSKQKQFPDIDGSIRATQFFIPYMVVREKLKDEKTNKDDIKINQRQLACNSYDKYNLILGVQHI</sequence>
<evidence type="ECO:0000313" key="2">
    <source>
        <dbReference type="Proteomes" id="UP001056120"/>
    </source>
</evidence>
<evidence type="ECO:0000313" key="1">
    <source>
        <dbReference type="EMBL" id="KAI3730560.1"/>
    </source>
</evidence>